<dbReference type="Pfam" id="PF04526">
    <property type="entry name" value="DUF568"/>
    <property type="match status" value="2"/>
</dbReference>
<keyword evidence="5" id="KW-0472">Membrane</keyword>
<reference evidence="8" key="1">
    <citation type="submission" date="2023-04" db="EMBL/GenBank/DDBJ databases">
        <authorList>
            <person name="Vijverberg K."/>
            <person name="Xiong W."/>
            <person name="Schranz E."/>
        </authorList>
    </citation>
    <scope>NUCLEOTIDE SEQUENCE</scope>
</reference>
<evidence type="ECO:0000256" key="2">
    <source>
        <dbReference type="ARBA" id="ARBA00022448"/>
    </source>
</evidence>
<name>A0AA36ENK3_LACSI</name>
<keyword evidence="4" id="KW-0249">Electron transport</keyword>
<comment type="subcellular location">
    <subcellularLocation>
        <location evidence="1">Membrane</location>
    </subcellularLocation>
</comment>
<feature type="chain" id="PRO_5041372416" description="DOMON domain-containing protein" evidence="6">
    <location>
        <begin position="26"/>
        <end position="226"/>
    </location>
</feature>
<dbReference type="InterPro" id="IPR005018">
    <property type="entry name" value="DOMON_domain"/>
</dbReference>
<dbReference type="InterPro" id="IPR045265">
    <property type="entry name" value="AIR12_DOMON"/>
</dbReference>
<keyword evidence="2" id="KW-0813">Transport</keyword>
<sequence>MAITISSALLIYFHFLVSHFDISYAQMCSEYKFTSRRIYSSCRDLPHLSAQLHWTYNSSTGIAQIAYQARQGPRGWVAWAVNPNQIGMVGSEALVAFHNSNGSMTVYTTLINNYSPSMVPGNLSFQVSGGSVVNHVWQSGYLVLNDVPQMHAISQQNLQSTGEIDFLFNKVFGKTSILDKNWGAAQHEMAKSSMDFDGALGPSTMISSSTSELDPAWIVPVMGSDW</sequence>
<dbReference type="CDD" id="cd09629">
    <property type="entry name" value="DOMON_CIL1_like"/>
    <property type="match status" value="1"/>
</dbReference>
<proteinExistence type="predicted"/>
<protein>
    <recommendedName>
        <fullName evidence="7">DOMON domain-containing protein</fullName>
    </recommendedName>
</protein>
<evidence type="ECO:0000256" key="5">
    <source>
        <dbReference type="ARBA" id="ARBA00023136"/>
    </source>
</evidence>
<organism evidence="8 9">
    <name type="scientific">Lactuca saligna</name>
    <name type="common">Willowleaf lettuce</name>
    <dbReference type="NCBI Taxonomy" id="75948"/>
    <lineage>
        <taxon>Eukaryota</taxon>
        <taxon>Viridiplantae</taxon>
        <taxon>Streptophyta</taxon>
        <taxon>Embryophyta</taxon>
        <taxon>Tracheophyta</taxon>
        <taxon>Spermatophyta</taxon>
        <taxon>Magnoliopsida</taxon>
        <taxon>eudicotyledons</taxon>
        <taxon>Gunneridae</taxon>
        <taxon>Pentapetalae</taxon>
        <taxon>asterids</taxon>
        <taxon>campanulids</taxon>
        <taxon>Asterales</taxon>
        <taxon>Asteraceae</taxon>
        <taxon>Cichorioideae</taxon>
        <taxon>Cichorieae</taxon>
        <taxon>Lactucinae</taxon>
        <taxon>Lactuca</taxon>
    </lineage>
</organism>
<evidence type="ECO:0000259" key="7">
    <source>
        <dbReference type="PROSITE" id="PS50836"/>
    </source>
</evidence>
<dbReference type="AlphaFoldDB" id="A0AA36ENK3"/>
<evidence type="ECO:0000256" key="3">
    <source>
        <dbReference type="ARBA" id="ARBA00022729"/>
    </source>
</evidence>
<keyword evidence="3 6" id="KW-0732">Signal</keyword>
<dbReference type="PANTHER" id="PTHR23130">
    <property type="entry name" value="CYTOCHROME B561 AND DOMON DOMAIN-CONTAINING PROTEIN"/>
    <property type="match status" value="1"/>
</dbReference>
<gene>
    <name evidence="8" type="ORF">LSALG_LOCUS38601</name>
</gene>
<evidence type="ECO:0000256" key="1">
    <source>
        <dbReference type="ARBA" id="ARBA00004370"/>
    </source>
</evidence>
<dbReference type="GO" id="GO:0016020">
    <property type="term" value="C:membrane"/>
    <property type="evidence" value="ECO:0007669"/>
    <property type="project" value="UniProtKB-SubCell"/>
</dbReference>
<dbReference type="PROSITE" id="PS50836">
    <property type="entry name" value="DOMON"/>
    <property type="match status" value="1"/>
</dbReference>
<feature type="signal peptide" evidence="6">
    <location>
        <begin position="1"/>
        <end position="25"/>
    </location>
</feature>
<feature type="domain" description="DOMON" evidence="7">
    <location>
        <begin position="48"/>
        <end position="171"/>
    </location>
</feature>
<evidence type="ECO:0000256" key="6">
    <source>
        <dbReference type="SAM" id="SignalP"/>
    </source>
</evidence>
<dbReference type="PANTHER" id="PTHR23130:SF159">
    <property type="entry name" value="OS08G0335600 PROTEIN"/>
    <property type="match status" value="1"/>
</dbReference>
<evidence type="ECO:0000256" key="4">
    <source>
        <dbReference type="ARBA" id="ARBA00022982"/>
    </source>
</evidence>
<keyword evidence="9" id="KW-1185">Reference proteome</keyword>
<dbReference type="Proteomes" id="UP001177003">
    <property type="component" value="Chromosome 8"/>
</dbReference>
<accession>A0AA36ENK3</accession>
<dbReference type="EMBL" id="OX465084">
    <property type="protein sequence ID" value="CAI9299920.1"/>
    <property type="molecule type" value="Genomic_DNA"/>
</dbReference>
<evidence type="ECO:0000313" key="9">
    <source>
        <dbReference type="Proteomes" id="UP001177003"/>
    </source>
</evidence>
<evidence type="ECO:0000313" key="8">
    <source>
        <dbReference type="EMBL" id="CAI9299920.1"/>
    </source>
</evidence>